<keyword evidence="1" id="KW-1133">Transmembrane helix</keyword>
<protein>
    <submittedName>
        <fullName evidence="2">ABC transporter permease</fullName>
    </submittedName>
</protein>
<keyword evidence="3" id="KW-1185">Reference proteome</keyword>
<feature type="transmembrane region" description="Helical" evidence="1">
    <location>
        <begin position="166"/>
        <end position="186"/>
    </location>
</feature>
<keyword evidence="1" id="KW-0812">Transmembrane</keyword>
<dbReference type="Proteomes" id="UP001154420">
    <property type="component" value="Unassembled WGS sequence"/>
</dbReference>
<proteinExistence type="predicted"/>
<dbReference type="OrthoDB" id="2584645at2"/>
<evidence type="ECO:0000313" key="2">
    <source>
        <dbReference type="EMBL" id="NBJ93875.1"/>
    </source>
</evidence>
<comment type="caution">
    <text evidence="2">The sequence shown here is derived from an EMBL/GenBank/DDBJ whole genome shotgun (WGS) entry which is preliminary data.</text>
</comment>
<feature type="transmembrane region" description="Helical" evidence="1">
    <location>
        <begin position="138"/>
        <end position="159"/>
    </location>
</feature>
<feature type="transmembrane region" description="Helical" evidence="1">
    <location>
        <begin position="103"/>
        <end position="126"/>
    </location>
</feature>
<dbReference type="EMBL" id="QZDT01000025">
    <property type="protein sequence ID" value="NBJ93875.1"/>
    <property type="molecule type" value="Genomic_DNA"/>
</dbReference>
<feature type="transmembrane region" description="Helical" evidence="1">
    <location>
        <begin position="230"/>
        <end position="252"/>
    </location>
</feature>
<feature type="transmembrane region" description="Helical" evidence="1">
    <location>
        <begin position="17"/>
        <end position="37"/>
    </location>
</feature>
<organism evidence="2 3">
    <name type="scientific">Parablautia muri</name>
    <dbReference type="NCBI Taxonomy" id="2320879"/>
    <lineage>
        <taxon>Bacteria</taxon>
        <taxon>Bacillati</taxon>
        <taxon>Bacillota</taxon>
        <taxon>Clostridia</taxon>
        <taxon>Lachnospirales</taxon>
        <taxon>Lachnospiraceae</taxon>
        <taxon>Parablautia</taxon>
    </lineage>
</organism>
<sequence length="263" mass="29524">MLDLVKCEFWKLKRKKFVLFVIFSALLFPIPFTALVLKGNVGDLNAFDGLYDLLICMAVPVMLPCILGIIGAMLFYMERDNATLKNLIAIPVSAWEIATAKIIVLYFISFLFTCITLFSAIIGGIIAGSDLGNIWNKLITAIITAILYATGTLPIIIAIVKFNRSYIFAVILTFFYTMFGFSLAFTGQFTSDNQVMKVLTSILPTPVIYRWQASRMIEQGTTAFENWQPYFLKLGIVVFTVFILGGISYFAIIKIYKKQEGQV</sequence>
<evidence type="ECO:0000256" key="1">
    <source>
        <dbReference type="SAM" id="Phobius"/>
    </source>
</evidence>
<keyword evidence="1" id="KW-0472">Membrane</keyword>
<accession>A0A9X5BH85</accession>
<dbReference type="Pfam" id="PF12730">
    <property type="entry name" value="ABC2_membrane_4"/>
    <property type="match status" value="1"/>
</dbReference>
<feature type="transmembrane region" description="Helical" evidence="1">
    <location>
        <begin position="49"/>
        <end position="76"/>
    </location>
</feature>
<reference evidence="2" key="1">
    <citation type="submission" date="2018-09" db="EMBL/GenBank/DDBJ databases">
        <title>Murine metabolic-syndrome-specific gut microbial biobank.</title>
        <authorList>
            <person name="Liu C."/>
        </authorList>
    </citation>
    <scope>NUCLEOTIDE SEQUENCE</scope>
    <source>
        <strain evidence="2">D42-62</strain>
    </source>
</reference>
<name>A0A9X5BH85_9FIRM</name>
<gene>
    <name evidence="2" type="ORF">D5281_15040</name>
</gene>
<evidence type="ECO:0000313" key="3">
    <source>
        <dbReference type="Proteomes" id="UP001154420"/>
    </source>
</evidence>
<dbReference type="AlphaFoldDB" id="A0A9X5BH85"/>